<organism evidence="2 3">
    <name type="scientific">Polarella glacialis</name>
    <name type="common">Dinoflagellate</name>
    <dbReference type="NCBI Taxonomy" id="89957"/>
    <lineage>
        <taxon>Eukaryota</taxon>
        <taxon>Sar</taxon>
        <taxon>Alveolata</taxon>
        <taxon>Dinophyceae</taxon>
        <taxon>Suessiales</taxon>
        <taxon>Suessiaceae</taxon>
        <taxon>Polarella</taxon>
    </lineage>
</organism>
<reference evidence="2" key="1">
    <citation type="submission" date="2021-02" db="EMBL/GenBank/DDBJ databases">
        <authorList>
            <person name="Dougan E. K."/>
            <person name="Rhodes N."/>
            <person name="Thang M."/>
            <person name="Chan C."/>
        </authorList>
    </citation>
    <scope>NUCLEOTIDE SEQUENCE</scope>
</reference>
<feature type="transmembrane region" description="Helical" evidence="1">
    <location>
        <begin position="174"/>
        <end position="193"/>
    </location>
</feature>
<evidence type="ECO:0000313" key="3">
    <source>
        <dbReference type="Proteomes" id="UP000626109"/>
    </source>
</evidence>
<keyword evidence="1" id="KW-0472">Membrane</keyword>
<feature type="transmembrane region" description="Helical" evidence="1">
    <location>
        <begin position="104"/>
        <end position="126"/>
    </location>
</feature>
<proteinExistence type="predicted"/>
<keyword evidence="1" id="KW-0812">Transmembrane</keyword>
<comment type="caution">
    <text evidence="2">The sequence shown here is derived from an EMBL/GenBank/DDBJ whole genome shotgun (WGS) entry which is preliminary data.</text>
</comment>
<protein>
    <submittedName>
        <fullName evidence="2">Uncharacterized protein</fullName>
    </submittedName>
</protein>
<accession>A0A813KLW9</accession>
<evidence type="ECO:0000256" key="1">
    <source>
        <dbReference type="SAM" id="Phobius"/>
    </source>
</evidence>
<gene>
    <name evidence="2" type="ORF">PGLA2088_LOCUS33356</name>
</gene>
<dbReference type="EMBL" id="CAJNNW010030855">
    <property type="protein sequence ID" value="CAE8704764.1"/>
    <property type="molecule type" value="Genomic_DNA"/>
</dbReference>
<name>A0A813KLW9_POLGL</name>
<dbReference type="AlphaFoldDB" id="A0A813KLW9"/>
<evidence type="ECO:0000313" key="2">
    <source>
        <dbReference type="EMBL" id="CAE8704764.1"/>
    </source>
</evidence>
<dbReference type="Proteomes" id="UP000626109">
    <property type="component" value="Unassembled WGS sequence"/>
</dbReference>
<feature type="transmembrane region" description="Helical" evidence="1">
    <location>
        <begin position="138"/>
        <end position="158"/>
    </location>
</feature>
<sequence>MAEMLFHGNLMTGASGSVLLPGTAYLLNFSQDLWLSQFQIQAPTGGKLAFFTEHLPKEFENKLHYLMAADGHDVEPMEEESSMDCADIVDAGIEHVKEKKWAEVIGASFLTIIPSIFGIAVLAASFSKKLSSWGKQALQFAKSGACGVVFAAAIFLLMPESIELVKAGKESESLAAGVWGAAVIGGWFLGVLIDHSCSSSHGCGLRNQLRMWSQKSTADVRPGILKSQRTAAPKIPR</sequence>
<keyword evidence="1" id="KW-1133">Transmembrane helix</keyword>